<dbReference type="InterPro" id="IPR037063">
    <property type="entry name" value="PHb_sf"/>
</dbReference>
<dbReference type="SUPFAM" id="SSF50729">
    <property type="entry name" value="PH domain-like"/>
    <property type="match status" value="1"/>
</dbReference>
<proteinExistence type="predicted"/>
<comment type="caution">
    <text evidence="2">The sequence shown here is derived from an EMBL/GenBank/DDBJ whole genome shotgun (WGS) entry which is preliminary data.</text>
</comment>
<dbReference type="Gene3D" id="2.30.29.50">
    <property type="entry name" value="Bacterial Pleckstrin homology domain"/>
    <property type="match status" value="1"/>
</dbReference>
<evidence type="ECO:0000313" key="3">
    <source>
        <dbReference type="Proteomes" id="UP001652394"/>
    </source>
</evidence>
<feature type="domain" description="Bacterial Pleckstrin homology" evidence="1">
    <location>
        <begin position="23"/>
        <end position="150"/>
    </location>
</feature>
<protein>
    <submittedName>
        <fullName evidence="2">PH domain-containing protein</fullName>
    </submittedName>
</protein>
<evidence type="ECO:0000259" key="1">
    <source>
        <dbReference type="Pfam" id="PF08000"/>
    </source>
</evidence>
<evidence type="ECO:0000313" key="2">
    <source>
        <dbReference type="EMBL" id="MCU6747442.1"/>
    </source>
</evidence>
<dbReference type="Proteomes" id="UP001652394">
    <property type="component" value="Unassembled WGS sequence"/>
</dbReference>
<organism evidence="2 3">
    <name type="scientific">Faecalicatena acetigenes</name>
    <dbReference type="NCBI Taxonomy" id="2981790"/>
    <lineage>
        <taxon>Bacteria</taxon>
        <taxon>Bacillati</taxon>
        <taxon>Bacillota</taxon>
        <taxon>Clostridia</taxon>
        <taxon>Lachnospirales</taxon>
        <taxon>Lachnospiraceae</taxon>
        <taxon>Faecalicatena</taxon>
    </lineage>
</organism>
<accession>A0ABT2TB25</accession>
<dbReference type="RefSeq" id="WP_117974919.1">
    <property type="nucleotide sequence ID" value="NZ_JAOQJX010000008.1"/>
</dbReference>
<sequence>MAFGMKDMLNSAKSAAGAAGGNILQGGLNNYSEVPVEQLQQEYGMYLMSGEVIQTGFKLIRDALIFTDKRIIFTDKQGATGTKMRVESINLFSIVDVTMETAGFGFDDSELTFTYIKTANLTAHEVQYVSHKLEFPKKFNVQPLYKMLQELAYNNCLRINGLQ</sequence>
<gene>
    <name evidence="2" type="ORF">OCV51_07210</name>
</gene>
<reference evidence="2 3" key="1">
    <citation type="journal article" date="2021" name="ISME Commun">
        <title>Automated analysis of genomic sequences facilitates high-throughput and comprehensive description of bacteria.</title>
        <authorList>
            <person name="Hitch T.C.A."/>
        </authorList>
    </citation>
    <scope>NUCLEOTIDE SEQUENCE [LARGE SCALE GENOMIC DNA]</scope>
    <source>
        <strain evidence="2 3">H2_18</strain>
    </source>
</reference>
<keyword evidence="3" id="KW-1185">Reference proteome</keyword>
<dbReference type="InterPro" id="IPR012544">
    <property type="entry name" value="PHb"/>
</dbReference>
<dbReference type="EMBL" id="JAOQJX010000008">
    <property type="protein sequence ID" value="MCU6747442.1"/>
    <property type="molecule type" value="Genomic_DNA"/>
</dbReference>
<dbReference type="Pfam" id="PF08000">
    <property type="entry name" value="bPH_1"/>
    <property type="match status" value="1"/>
</dbReference>
<name>A0ABT2TB25_9FIRM</name>